<organism evidence="1">
    <name type="scientific">viral metagenome</name>
    <dbReference type="NCBI Taxonomy" id="1070528"/>
    <lineage>
        <taxon>unclassified sequences</taxon>
        <taxon>metagenomes</taxon>
        <taxon>organismal metagenomes</taxon>
    </lineage>
</organism>
<sequence>MDTVVILFAIIAAVATVYLVYRAFNSPTSVSNVLTIVGPISDGRKQFDSPLQIPKSFNEKQGMAFSYGCWVKINDFSYRYGAPKLIFTKGPLDLTSMCPALFLDSTSNSLIVKIDTFGGTEVIPVGNIPAKKWVHVAIAISQDSVDIYVDGNLYLHHSLTQVPKQNLETVHTTAAGGFDGAIAGLTYYKYLLTPDSIAGIMASTPTVGQDTDALPPYHDNSFWLSHL</sequence>
<protein>
    <recommendedName>
        <fullName evidence="2">Lectin/glucanase superfamily protein</fullName>
    </recommendedName>
</protein>
<evidence type="ECO:0008006" key="2">
    <source>
        <dbReference type="Google" id="ProtNLM"/>
    </source>
</evidence>
<dbReference type="InterPro" id="IPR013320">
    <property type="entry name" value="ConA-like_dom_sf"/>
</dbReference>
<dbReference type="Gene3D" id="2.60.120.200">
    <property type="match status" value="1"/>
</dbReference>
<dbReference type="EMBL" id="MN739408">
    <property type="protein sequence ID" value="QHT03262.1"/>
    <property type="molecule type" value="Genomic_DNA"/>
</dbReference>
<dbReference type="SUPFAM" id="SSF49899">
    <property type="entry name" value="Concanavalin A-like lectins/glucanases"/>
    <property type="match status" value="1"/>
</dbReference>
<evidence type="ECO:0000313" key="1">
    <source>
        <dbReference type="EMBL" id="QHT03262.1"/>
    </source>
</evidence>
<accession>A0A6C0CGH5</accession>
<reference evidence="1" key="1">
    <citation type="journal article" date="2020" name="Nature">
        <title>Giant virus diversity and host interactions through global metagenomics.</title>
        <authorList>
            <person name="Schulz F."/>
            <person name="Roux S."/>
            <person name="Paez-Espino D."/>
            <person name="Jungbluth S."/>
            <person name="Walsh D.A."/>
            <person name="Denef V.J."/>
            <person name="McMahon K.D."/>
            <person name="Konstantinidis K.T."/>
            <person name="Eloe-Fadrosh E.A."/>
            <person name="Kyrpides N.C."/>
            <person name="Woyke T."/>
        </authorList>
    </citation>
    <scope>NUCLEOTIDE SEQUENCE</scope>
    <source>
        <strain evidence="1">GVMAG-M-3300020728-1</strain>
    </source>
</reference>
<name>A0A6C0CGH5_9ZZZZ</name>
<dbReference type="AlphaFoldDB" id="A0A6C0CGH5"/>
<proteinExistence type="predicted"/>
<dbReference type="Pfam" id="PF13385">
    <property type="entry name" value="Laminin_G_3"/>
    <property type="match status" value="1"/>
</dbReference>